<dbReference type="RefSeq" id="WP_071926564.1">
    <property type="nucleotide sequence ID" value="NZ_CP018082.1"/>
</dbReference>
<dbReference type="Proteomes" id="UP000183810">
    <property type="component" value="Chromosome"/>
</dbReference>
<reference evidence="2" key="1">
    <citation type="submission" date="2016-11" db="EMBL/GenBank/DDBJ databases">
        <authorList>
            <person name="Jaros S."/>
            <person name="Januszkiewicz K."/>
            <person name="Wedrychowicz H."/>
        </authorList>
    </citation>
    <scope>NUCLEOTIDE SEQUENCE [LARGE SCALE GENOMIC DNA]</scope>
    <source>
        <strain evidence="2">Y48</strain>
    </source>
</reference>
<sequence length="117" mass="13020">MTGTPIPEVPNVESAVSTNRSGTISVRATSMGLPIAIKFERSEYQYGAQALADEILRLTRRSTIAAAARLREVYSEQAQIPDELLDKMNLPTRRQAVEELDRIDDADTGQTSWMRPL</sequence>
<dbReference type="EMBL" id="CP018082">
    <property type="protein sequence ID" value="APE33383.1"/>
    <property type="molecule type" value="Genomic_DNA"/>
</dbReference>
<evidence type="ECO:0000256" key="1">
    <source>
        <dbReference type="SAM" id="MobiDB-lite"/>
    </source>
</evidence>
<feature type="region of interest" description="Disordered" evidence="1">
    <location>
        <begin position="1"/>
        <end position="21"/>
    </location>
</feature>
<proteinExistence type="predicted"/>
<name>A0A1J0VN04_9NOCA</name>
<dbReference type="OrthoDB" id="4466546at2"/>
<organism evidence="2 3">
    <name type="scientific">Nocardia mangyaensis</name>
    <dbReference type="NCBI Taxonomy" id="2213200"/>
    <lineage>
        <taxon>Bacteria</taxon>
        <taxon>Bacillati</taxon>
        <taxon>Actinomycetota</taxon>
        <taxon>Actinomycetes</taxon>
        <taxon>Mycobacteriales</taxon>
        <taxon>Nocardiaceae</taxon>
        <taxon>Nocardia</taxon>
    </lineage>
</organism>
<dbReference type="KEGG" id="nsl:BOX37_04710"/>
<accession>A0A1J0VN04</accession>
<evidence type="ECO:0000313" key="3">
    <source>
        <dbReference type="Proteomes" id="UP000183810"/>
    </source>
</evidence>
<protein>
    <submittedName>
        <fullName evidence="2">Uncharacterized protein</fullName>
    </submittedName>
</protein>
<evidence type="ECO:0000313" key="2">
    <source>
        <dbReference type="EMBL" id="APE33383.1"/>
    </source>
</evidence>
<keyword evidence="3" id="KW-1185">Reference proteome</keyword>
<dbReference type="AlphaFoldDB" id="A0A1J0VN04"/>
<gene>
    <name evidence="2" type="ORF">BOX37_04710</name>
</gene>